<name>A0A921LDM8_9FIRM</name>
<keyword evidence="2" id="KW-0732">Signal</keyword>
<reference evidence="3" key="1">
    <citation type="journal article" date="2021" name="PeerJ">
        <title>Extensive microbial diversity within the chicken gut microbiome revealed by metagenomics and culture.</title>
        <authorList>
            <person name="Gilroy R."/>
            <person name="Ravi A."/>
            <person name="Getino M."/>
            <person name="Pursley I."/>
            <person name="Horton D.L."/>
            <person name="Alikhan N.F."/>
            <person name="Baker D."/>
            <person name="Gharbi K."/>
            <person name="Hall N."/>
            <person name="Watson M."/>
            <person name="Adriaenssens E.M."/>
            <person name="Foster-Nyarko E."/>
            <person name="Jarju S."/>
            <person name="Secka A."/>
            <person name="Antonio M."/>
            <person name="Oren A."/>
            <person name="Chaudhuri R.R."/>
            <person name="La Ragione R."/>
            <person name="Hildebrand F."/>
            <person name="Pallen M.J."/>
        </authorList>
    </citation>
    <scope>NUCLEOTIDE SEQUENCE</scope>
    <source>
        <strain evidence="3">ChiSjej5B23-16112</strain>
    </source>
</reference>
<evidence type="ECO:0000256" key="2">
    <source>
        <dbReference type="SAM" id="SignalP"/>
    </source>
</evidence>
<feature type="chain" id="PRO_5039475497" evidence="2">
    <location>
        <begin position="18"/>
        <end position="407"/>
    </location>
</feature>
<proteinExistence type="predicted"/>
<comment type="caution">
    <text evidence="3">The sequence shown here is derived from an EMBL/GenBank/DDBJ whole genome shotgun (WGS) entry which is preliminary data.</text>
</comment>
<reference evidence="3" key="2">
    <citation type="submission" date="2021-09" db="EMBL/GenBank/DDBJ databases">
        <authorList>
            <person name="Gilroy R."/>
        </authorList>
    </citation>
    <scope>NUCLEOTIDE SEQUENCE</scope>
    <source>
        <strain evidence="3">ChiSjej5B23-16112</strain>
    </source>
</reference>
<feature type="transmembrane region" description="Helical" evidence="1">
    <location>
        <begin position="224"/>
        <end position="241"/>
    </location>
</feature>
<evidence type="ECO:0000313" key="3">
    <source>
        <dbReference type="EMBL" id="HJF94120.1"/>
    </source>
</evidence>
<dbReference type="Proteomes" id="UP000769156">
    <property type="component" value="Unassembled WGS sequence"/>
</dbReference>
<feature type="transmembrane region" description="Helical" evidence="1">
    <location>
        <begin position="382"/>
        <end position="405"/>
    </location>
</feature>
<organism evidence="3 4">
    <name type="scientific">Lachnoclostridium phocaeense</name>
    <dbReference type="NCBI Taxonomy" id="1871021"/>
    <lineage>
        <taxon>Bacteria</taxon>
        <taxon>Bacillati</taxon>
        <taxon>Bacillota</taxon>
        <taxon>Clostridia</taxon>
        <taxon>Lachnospirales</taxon>
        <taxon>Lachnospiraceae</taxon>
    </lineage>
</organism>
<keyword evidence="1" id="KW-1133">Transmembrane helix</keyword>
<feature type="signal peptide" evidence="2">
    <location>
        <begin position="1"/>
        <end position="17"/>
    </location>
</feature>
<keyword evidence="1" id="KW-0472">Membrane</keyword>
<dbReference type="AlphaFoldDB" id="A0A921LDM8"/>
<evidence type="ECO:0000256" key="1">
    <source>
        <dbReference type="SAM" id="Phobius"/>
    </source>
</evidence>
<keyword evidence="1" id="KW-0812">Transmembrane</keyword>
<sequence>MVLILLLSVLGALALLAADASRSAADQKEIERNSYGQGDRSESFHITADGEKAEETLDIIVGERQYTEEEMKEIFDRAADQLEILILGDNESLDRVTADLALISEIPDLPVAVEWELDRYDVLTINGEIQEDALQMTLAEEPEGVLVNLKAFMTYTQDQTRQAAHQVTVRICAAPRTKEERLLERIESKIIEYGNENKTKETIELPQEIDGQKISYHYPMNTRGLVVLAMGLITVLLLFCLERQNEKKEEEKKKQQMMLDYPQIVSQLNLLLGAGMSSKSAWKKIVDDYQRREKPNGARAAYEEMVSAWNEMCGGVSEKECYENFGSRCGLQPYMKLGALLSQNLRKGTKGLADALRLEGLHAFEERKALARRRGEEAGTKLLLPMFLMLAVVLVIVIVPAFLFISL</sequence>
<dbReference type="EMBL" id="DYVY01000078">
    <property type="protein sequence ID" value="HJF94120.1"/>
    <property type="molecule type" value="Genomic_DNA"/>
</dbReference>
<protein>
    <submittedName>
        <fullName evidence="3">Uncharacterized protein</fullName>
    </submittedName>
</protein>
<accession>A0A921LDM8</accession>
<gene>
    <name evidence="3" type="ORF">K8V82_04945</name>
</gene>
<evidence type="ECO:0000313" key="4">
    <source>
        <dbReference type="Proteomes" id="UP000769156"/>
    </source>
</evidence>